<organism evidence="2 3">
    <name type="scientific">Microlunatus ginsengisoli</name>
    <dbReference type="NCBI Taxonomy" id="363863"/>
    <lineage>
        <taxon>Bacteria</taxon>
        <taxon>Bacillati</taxon>
        <taxon>Actinomycetota</taxon>
        <taxon>Actinomycetes</taxon>
        <taxon>Propionibacteriales</taxon>
        <taxon>Propionibacteriaceae</taxon>
        <taxon>Microlunatus</taxon>
    </lineage>
</organism>
<feature type="compositionally biased region" description="Basic and acidic residues" evidence="1">
    <location>
        <begin position="182"/>
        <end position="194"/>
    </location>
</feature>
<accession>A0ABP7AR16</accession>
<reference evidence="3" key="1">
    <citation type="journal article" date="2019" name="Int. J. Syst. Evol. Microbiol.">
        <title>The Global Catalogue of Microorganisms (GCM) 10K type strain sequencing project: providing services to taxonomists for standard genome sequencing and annotation.</title>
        <authorList>
            <consortium name="The Broad Institute Genomics Platform"/>
            <consortium name="The Broad Institute Genome Sequencing Center for Infectious Disease"/>
            <person name="Wu L."/>
            <person name="Ma J."/>
        </authorList>
    </citation>
    <scope>NUCLEOTIDE SEQUENCE [LARGE SCALE GENOMIC DNA]</scope>
    <source>
        <strain evidence="3">JCM 16929</strain>
    </source>
</reference>
<dbReference type="Proteomes" id="UP001501490">
    <property type="component" value="Unassembled WGS sequence"/>
</dbReference>
<dbReference type="EMBL" id="BAABAB010000049">
    <property type="protein sequence ID" value="GAA3638618.1"/>
    <property type="molecule type" value="Genomic_DNA"/>
</dbReference>
<evidence type="ECO:0000256" key="1">
    <source>
        <dbReference type="SAM" id="MobiDB-lite"/>
    </source>
</evidence>
<feature type="compositionally biased region" description="Basic and acidic residues" evidence="1">
    <location>
        <begin position="90"/>
        <end position="105"/>
    </location>
</feature>
<feature type="region of interest" description="Disordered" evidence="1">
    <location>
        <begin position="164"/>
        <end position="194"/>
    </location>
</feature>
<feature type="compositionally biased region" description="Low complexity" evidence="1">
    <location>
        <begin position="130"/>
        <end position="139"/>
    </location>
</feature>
<feature type="compositionally biased region" description="Gly residues" evidence="1">
    <location>
        <begin position="168"/>
        <end position="180"/>
    </location>
</feature>
<evidence type="ECO:0000313" key="3">
    <source>
        <dbReference type="Proteomes" id="UP001501490"/>
    </source>
</evidence>
<comment type="caution">
    <text evidence="2">The sequence shown here is derived from an EMBL/GenBank/DDBJ whole genome shotgun (WGS) entry which is preliminary data.</text>
</comment>
<gene>
    <name evidence="2" type="ORF">GCM10022236_46280</name>
</gene>
<protein>
    <submittedName>
        <fullName evidence="2">Uncharacterized protein</fullName>
    </submittedName>
</protein>
<sequence>MTPEISASPASGPRVSGNCAVLAIATGVSLLQQHSFPSRPRVFGNCAGLATATGVSVQEQHSFPSAAGLVGASSGWWVRRGFGLWGLTRETDPRRREGDGHERRSGGQTPARVGFSGRASGAPPGDQSELTLPPDSAALAPPPGNCAAPASAAGVSLQELHSFRRRGSGAGGRVPGAGCRGRGREDGGVPEDDGRVGLPGLYLVHLDPVQHVGRL</sequence>
<feature type="region of interest" description="Disordered" evidence="1">
    <location>
        <begin position="90"/>
        <end position="152"/>
    </location>
</feature>
<evidence type="ECO:0000313" key="2">
    <source>
        <dbReference type="EMBL" id="GAA3638618.1"/>
    </source>
</evidence>
<keyword evidence="3" id="KW-1185">Reference proteome</keyword>
<proteinExistence type="predicted"/>
<name>A0ABP7AR16_9ACTN</name>